<protein>
    <recommendedName>
        <fullName evidence="8">RING-type domain-containing protein</fullName>
    </recommendedName>
</protein>
<dbReference type="Proteomes" id="UP001158986">
    <property type="component" value="Unassembled WGS sequence"/>
</dbReference>
<comment type="caution">
    <text evidence="4">The sequence shown here is derived from an EMBL/GenBank/DDBJ whole genome shotgun (WGS) entry which is preliminary data.</text>
</comment>
<dbReference type="PROSITE" id="PS00518">
    <property type="entry name" value="ZF_RING_1"/>
    <property type="match status" value="1"/>
</dbReference>
<dbReference type="EMBL" id="CAKKTJ010000119">
    <property type="protein sequence ID" value="CAH0475000.1"/>
    <property type="molecule type" value="Genomic_DNA"/>
</dbReference>
<accession>A0AAU9KPV4</accession>
<evidence type="ECO:0000256" key="1">
    <source>
        <dbReference type="ARBA" id="ARBA00022723"/>
    </source>
</evidence>
<sequence length="246" mass="27794">MEIIPTVHDLRELASGDQFEHVVYLDSDTIEFVNEVNGVSVEAQLDEVYALEVYREEIRRAEQLILDEAVAMSLYAREESKLLHRELETDSEGDTLSIYEESKPPPKCTCCLAPLKDKSTCRTLVCGHLYCTKCIATRCRMGILDRSMVPAHCCKREFPSDYVLEALGAAEFEIYERYLKAKSWRSLDLQSDREYANVVRQNHAVQCPGCGVGVLKSTGCNHMKCLNGHEFCFVCAGKWKSCACVT</sequence>
<dbReference type="EMBL" id="CAKLCB010000072">
    <property type="protein sequence ID" value="CAH0514451.1"/>
    <property type="molecule type" value="Genomic_DNA"/>
</dbReference>
<keyword evidence="1" id="KW-0479">Metal-binding</keyword>
<dbReference type="AlphaFoldDB" id="A0AAU9KPV4"/>
<dbReference type="Gene3D" id="1.20.120.1750">
    <property type="match status" value="1"/>
</dbReference>
<proteinExistence type="predicted"/>
<gene>
    <name evidence="5" type="ORF">PBS001_LOCUS1201</name>
    <name evidence="4" type="ORF">PBS003_LOCUS1836</name>
</gene>
<reference evidence="4 6" key="1">
    <citation type="submission" date="2021-11" db="EMBL/GenBank/DDBJ databases">
        <authorList>
            <person name="Islam A."/>
            <person name="Islam S."/>
            <person name="Flora M.S."/>
            <person name="Rahman M."/>
            <person name="Ziaur R.M."/>
            <person name="Epstein J.H."/>
            <person name="Hassan M."/>
            <person name="Klassen M."/>
            <person name="Woodard K."/>
            <person name="Webb A."/>
            <person name="Webby R.J."/>
            <person name="El Zowalaty M.E."/>
        </authorList>
    </citation>
    <scope>NUCLEOTIDE SEQUENCE</scope>
    <source>
        <strain evidence="5">Pbs1</strain>
        <strain evidence="4">Pbs3</strain>
    </source>
</reference>
<dbReference type="Proteomes" id="UP001160483">
    <property type="component" value="Unassembled WGS sequence"/>
</dbReference>
<dbReference type="Pfam" id="PF26200">
    <property type="entry name" value="Rcat_RNF216"/>
    <property type="match status" value="1"/>
</dbReference>
<dbReference type="CDD" id="cd20336">
    <property type="entry name" value="Rcat_RBR"/>
    <property type="match status" value="1"/>
</dbReference>
<evidence type="ECO:0000256" key="2">
    <source>
        <dbReference type="ARBA" id="ARBA00022771"/>
    </source>
</evidence>
<evidence type="ECO:0000313" key="6">
    <source>
        <dbReference type="Proteomes" id="UP001158986"/>
    </source>
</evidence>
<evidence type="ECO:0000256" key="3">
    <source>
        <dbReference type="ARBA" id="ARBA00022833"/>
    </source>
</evidence>
<keyword evidence="6" id="KW-1185">Reference proteome</keyword>
<evidence type="ECO:0000313" key="7">
    <source>
        <dbReference type="Proteomes" id="UP001160483"/>
    </source>
</evidence>
<keyword evidence="2" id="KW-0863">Zinc-finger</keyword>
<dbReference type="Gene3D" id="3.30.40.10">
    <property type="entry name" value="Zinc/RING finger domain, C3HC4 (zinc finger)"/>
    <property type="match status" value="1"/>
</dbReference>
<dbReference type="InterPro" id="IPR017907">
    <property type="entry name" value="Znf_RING_CS"/>
</dbReference>
<dbReference type="SUPFAM" id="SSF57850">
    <property type="entry name" value="RING/U-box"/>
    <property type="match status" value="2"/>
</dbReference>
<keyword evidence="3" id="KW-0862">Zinc</keyword>
<evidence type="ECO:0000313" key="4">
    <source>
        <dbReference type="EMBL" id="CAH0475000.1"/>
    </source>
</evidence>
<dbReference type="InterPro" id="IPR013083">
    <property type="entry name" value="Znf_RING/FYVE/PHD"/>
</dbReference>
<dbReference type="GO" id="GO:0008270">
    <property type="term" value="F:zinc ion binding"/>
    <property type="evidence" value="ECO:0007669"/>
    <property type="project" value="UniProtKB-KW"/>
</dbReference>
<evidence type="ECO:0008006" key="8">
    <source>
        <dbReference type="Google" id="ProtNLM"/>
    </source>
</evidence>
<evidence type="ECO:0000313" key="5">
    <source>
        <dbReference type="EMBL" id="CAH0514451.1"/>
    </source>
</evidence>
<organism evidence="4 7">
    <name type="scientific">Peronospora belbahrii</name>
    <dbReference type="NCBI Taxonomy" id="622444"/>
    <lineage>
        <taxon>Eukaryota</taxon>
        <taxon>Sar</taxon>
        <taxon>Stramenopiles</taxon>
        <taxon>Oomycota</taxon>
        <taxon>Peronosporomycetes</taxon>
        <taxon>Peronosporales</taxon>
        <taxon>Peronosporaceae</taxon>
        <taxon>Peronospora</taxon>
    </lineage>
</organism>
<name>A0AAU9KPV4_9STRA</name>